<feature type="compositionally biased region" description="Basic and acidic residues" evidence="1">
    <location>
        <begin position="49"/>
        <end position="129"/>
    </location>
</feature>
<feature type="compositionally biased region" description="Basic and acidic residues" evidence="1">
    <location>
        <begin position="144"/>
        <end position="163"/>
    </location>
</feature>
<feature type="region of interest" description="Disordered" evidence="1">
    <location>
        <begin position="1"/>
        <end position="177"/>
    </location>
</feature>
<dbReference type="EMBL" id="AOIQ01000017">
    <property type="protein sequence ID" value="ELZ09434.1"/>
    <property type="molecule type" value="Genomic_DNA"/>
</dbReference>
<name>M0BIG7_9EURY</name>
<accession>M0BIG7</accession>
<keyword evidence="3" id="KW-1185">Reference proteome</keyword>
<reference evidence="2 3" key="1">
    <citation type="journal article" date="2014" name="PLoS Genet.">
        <title>Phylogenetically driven sequencing of extremely halophilic archaea reveals strategies for static and dynamic osmo-response.</title>
        <authorList>
            <person name="Becker E.A."/>
            <person name="Seitzer P.M."/>
            <person name="Tritt A."/>
            <person name="Larsen D."/>
            <person name="Krusor M."/>
            <person name="Yao A.I."/>
            <person name="Wu D."/>
            <person name="Madern D."/>
            <person name="Eisen J.A."/>
            <person name="Darling A.E."/>
            <person name="Facciotti M.T."/>
        </authorList>
    </citation>
    <scope>NUCLEOTIDE SEQUENCE [LARGE SCALE GENOMIC DNA]</scope>
    <source>
        <strain evidence="2 3">JCM 14624</strain>
    </source>
</reference>
<evidence type="ECO:0000313" key="3">
    <source>
        <dbReference type="Proteomes" id="UP000011560"/>
    </source>
</evidence>
<evidence type="ECO:0000256" key="1">
    <source>
        <dbReference type="SAM" id="MobiDB-lite"/>
    </source>
</evidence>
<organism evidence="2 3">
    <name type="scientific">Halovivax asiaticus JCM 14624</name>
    <dbReference type="NCBI Taxonomy" id="1227490"/>
    <lineage>
        <taxon>Archaea</taxon>
        <taxon>Methanobacteriati</taxon>
        <taxon>Methanobacteriota</taxon>
        <taxon>Stenosarchaea group</taxon>
        <taxon>Halobacteria</taxon>
        <taxon>Halobacteriales</taxon>
        <taxon>Natrialbaceae</taxon>
        <taxon>Halovivax</taxon>
    </lineage>
</organism>
<evidence type="ECO:0000313" key="2">
    <source>
        <dbReference type="EMBL" id="ELZ09434.1"/>
    </source>
</evidence>
<feature type="compositionally biased region" description="Acidic residues" evidence="1">
    <location>
        <begin position="130"/>
        <end position="143"/>
    </location>
</feature>
<protein>
    <submittedName>
        <fullName evidence="2">Uncharacterized protein</fullName>
    </submittedName>
</protein>
<gene>
    <name evidence="2" type="ORF">C479_11470</name>
</gene>
<dbReference type="RefSeq" id="WP_007702481.1">
    <property type="nucleotide sequence ID" value="NZ_AOIQ01000017.1"/>
</dbReference>
<dbReference type="AlphaFoldDB" id="M0BIG7"/>
<sequence length="177" mass="19418">MNDNQRPAHVESTAGADGADRSPNRPDPTSTDDAPTGSEPNPAHPTDSMTEHDTEPSRTRSHRDEHADTTDADTRPDTASRADGTTDGRRPRRVKDRDHTSPVEGPERTFDRYHEGRSAQTDGGRRPNDEADGDTSEAAATDDDAPRRRVKDRDHTSPVDGHVRTFGRGSETTDRSK</sequence>
<dbReference type="STRING" id="1227490.C479_11470"/>
<comment type="caution">
    <text evidence="2">The sequence shown here is derived from an EMBL/GenBank/DDBJ whole genome shotgun (WGS) entry which is preliminary data.</text>
</comment>
<dbReference type="Proteomes" id="UP000011560">
    <property type="component" value="Unassembled WGS sequence"/>
</dbReference>
<proteinExistence type="predicted"/>